<dbReference type="OrthoDB" id="9783283at2"/>
<feature type="binding site" evidence="10">
    <location>
        <position position="113"/>
    </location>
    <ligand>
        <name>Mn(2+)</name>
        <dbReference type="ChEBI" id="CHEBI:29035"/>
        <label>2</label>
    </ligand>
</feature>
<keyword evidence="2 10" id="KW-0444">Lipid biosynthesis</keyword>
<dbReference type="STRING" id="698738.OLEAN_C20580"/>
<dbReference type="AlphaFoldDB" id="R4YTZ6"/>
<feature type="binding site" evidence="10">
    <location>
        <position position="196"/>
    </location>
    <ligand>
        <name>Mn(2+)</name>
        <dbReference type="ChEBI" id="CHEBI:29035"/>
        <label>1</label>
    </ligand>
</feature>
<dbReference type="InterPro" id="IPR010138">
    <property type="entry name" value="UDP-diacylglucosamine_Hdrlase"/>
</dbReference>
<comment type="similarity">
    <text evidence="10">Belongs to the LpxH family.</text>
</comment>
<feature type="binding site" evidence="10">
    <location>
        <position position="159"/>
    </location>
    <ligand>
        <name>substrate</name>
    </ligand>
</feature>
<feature type="binding site" evidence="10">
    <location>
        <position position="166"/>
    </location>
    <ligand>
        <name>substrate</name>
    </ligand>
</feature>
<comment type="cofactor">
    <cofactor evidence="10">
        <name>Mn(2+)</name>
        <dbReference type="ChEBI" id="CHEBI:29035"/>
    </cofactor>
    <text evidence="10">Binds 2 Mn(2+) ions per subunit in a binuclear metal center.</text>
</comment>
<dbReference type="EC" id="3.6.1.54" evidence="10"/>
<dbReference type="NCBIfam" id="TIGR01854">
    <property type="entry name" value="lipid_A_lpxH"/>
    <property type="match status" value="1"/>
</dbReference>
<keyword evidence="5 10" id="KW-0479">Metal-binding</keyword>
<dbReference type="Gene3D" id="3.60.21.10">
    <property type="match status" value="1"/>
</dbReference>
<dbReference type="InterPro" id="IPR043461">
    <property type="entry name" value="LpxH-like"/>
</dbReference>
<feature type="binding site" evidence="10">
    <location>
        <position position="163"/>
    </location>
    <ligand>
        <name>substrate</name>
    </ligand>
</feature>
<dbReference type="InterPro" id="IPR004843">
    <property type="entry name" value="Calcineurin-like_PHP"/>
</dbReference>
<evidence type="ECO:0000256" key="8">
    <source>
        <dbReference type="ARBA" id="ARBA00023136"/>
    </source>
</evidence>
<keyword evidence="6 10" id="KW-0378">Hydrolase</keyword>
<evidence type="ECO:0000256" key="2">
    <source>
        <dbReference type="ARBA" id="ARBA00022516"/>
    </source>
</evidence>
<dbReference type="InterPro" id="IPR029052">
    <property type="entry name" value="Metallo-depent_PP-like"/>
</dbReference>
<dbReference type="GO" id="GO:0008758">
    <property type="term" value="F:UDP-2,3-diacylglucosamine hydrolase activity"/>
    <property type="evidence" value="ECO:0007669"/>
    <property type="project" value="UniProtKB-UniRule"/>
</dbReference>
<evidence type="ECO:0000256" key="7">
    <source>
        <dbReference type="ARBA" id="ARBA00023098"/>
    </source>
</evidence>
<evidence type="ECO:0000256" key="6">
    <source>
        <dbReference type="ARBA" id="ARBA00022801"/>
    </source>
</evidence>
<dbReference type="PATRIC" id="fig|698738.3.peg.2128"/>
<dbReference type="PANTHER" id="PTHR34990">
    <property type="entry name" value="UDP-2,3-DIACYLGLUCOSAMINE HYDROLASE-RELATED"/>
    <property type="match status" value="1"/>
</dbReference>
<dbReference type="Pfam" id="PF00149">
    <property type="entry name" value="Metallophos"/>
    <property type="match status" value="1"/>
</dbReference>
<evidence type="ECO:0000259" key="11">
    <source>
        <dbReference type="Pfam" id="PF00149"/>
    </source>
</evidence>
<evidence type="ECO:0000256" key="9">
    <source>
        <dbReference type="ARBA" id="ARBA00023211"/>
    </source>
</evidence>
<evidence type="ECO:0000313" key="12">
    <source>
        <dbReference type="EMBL" id="CCK76234.1"/>
    </source>
</evidence>
<sequence>MAIYFISDLHLEPAQKAITDGFLSFLDSLKGAEELYILGDFFEVWIGDDYSNEYIELINQALQQCSARGTKIYFMHGNRDFLVGQAWCDNAHCELLDESKLITLGDESILLIHGDSLCTDDVEYMKARVMLRNPQWQEQLLAKSIPERIEFAKQVRNESKESQKGKSYEIMDVNQEAVDKALSEANCATLIHGHTHRPNIHHWEFEGEARTRYVLGDWGDKGWFIKWQAGEDLKLESFDL</sequence>
<dbReference type="GO" id="GO:0019897">
    <property type="term" value="C:extrinsic component of plasma membrane"/>
    <property type="evidence" value="ECO:0007669"/>
    <property type="project" value="UniProtKB-UniRule"/>
</dbReference>
<keyword evidence="9 10" id="KW-0464">Manganese</keyword>
<dbReference type="GO" id="GO:0009245">
    <property type="term" value="P:lipid A biosynthetic process"/>
    <property type="evidence" value="ECO:0007669"/>
    <property type="project" value="UniProtKB-UniRule"/>
</dbReference>
<evidence type="ECO:0000256" key="4">
    <source>
        <dbReference type="ARBA" id="ARBA00022556"/>
    </source>
</evidence>
<feature type="domain" description="Calcineurin-like phosphoesterase" evidence="11">
    <location>
        <begin position="1"/>
        <end position="198"/>
    </location>
</feature>
<dbReference type="SUPFAM" id="SSF56300">
    <property type="entry name" value="Metallo-dependent phosphatases"/>
    <property type="match status" value="1"/>
</dbReference>
<dbReference type="NCBIfam" id="NF003743">
    <property type="entry name" value="PRK05340.1"/>
    <property type="match status" value="1"/>
</dbReference>
<dbReference type="HAMAP" id="MF_00575">
    <property type="entry name" value="LpxH"/>
    <property type="match status" value="1"/>
</dbReference>
<comment type="pathway">
    <text evidence="10">Glycolipid biosynthesis; lipid IV(A) biosynthesis; lipid IV(A) from (3R)-3-hydroxytetradecanoyl-[acyl-carrier-protein] and UDP-N-acetyl-alpha-D-glucosamine: step 4/6.</text>
</comment>
<feature type="binding site" evidence="10">
    <location>
        <position position="121"/>
    </location>
    <ligand>
        <name>substrate</name>
    </ligand>
</feature>
<keyword evidence="7 10" id="KW-0443">Lipid metabolism</keyword>
<protein>
    <recommendedName>
        <fullName evidence="10">UDP-2,3-diacylglucosamine hydrolase</fullName>
        <ecNumber evidence="10">3.6.1.54</ecNumber>
    </recommendedName>
    <alternativeName>
        <fullName evidence="10">UDP-2,3-diacylglucosamine diphosphatase</fullName>
    </alternativeName>
</protein>
<keyword evidence="4 10" id="KW-0441">Lipid A biosynthesis</keyword>
<feature type="binding site" evidence="10">
    <location>
        <begin position="78"/>
        <end position="79"/>
    </location>
    <ligand>
        <name>substrate</name>
    </ligand>
</feature>
<comment type="subcellular location">
    <subcellularLocation>
        <location evidence="10">Cell inner membrane</location>
        <topology evidence="10">Peripheral membrane protein</topology>
        <orientation evidence="10">Cytoplasmic side</orientation>
    </subcellularLocation>
</comment>
<reference evidence="12 13" key="1">
    <citation type="journal article" date="2013" name="Nat. Commun.">
        <title>Genome sequence and functional genomic analysis of the oil-degrading bacterium Oleispira antarctica.</title>
        <authorList>
            <person name="Kube M."/>
            <person name="Chernikova T.N."/>
            <person name="Al-Ramahi Y."/>
            <person name="Beloqui A."/>
            <person name="Lopez-Cortez N."/>
            <person name="Guazzaroni M.E."/>
            <person name="Heipieper H.J."/>
            <person name="Klages S."/>
            <person name="Kotsyurbenko O.R."/>
            <person name="Langer I."/>
            <person name="Nechitaylo T.Y."/>
            <person name="Lunsdorf H."/>
            <person name="Fernandez M."/>
            <person name="Juarez S."/>
            <person name="Ciordia S."/>
            <person name="Singer A."/>
            <person name="Kagan O."/>
            <person name="Egorova O."/>
            <person name="Petit P.A."/>
            <person name="Stogios P."/>
            <person name="Kim Y."/>
            <person name="Tchigvintsev A."/>
            <person name="Flick R."/>
            <person name="Denaro R."/>
            <person name="Genovese M."/>
            <person name="Albar J.P."/>
            <person name="Reva O.N."/>
            <person name="Martinez-Gomariz M."/>
            <person name="Tran H."/>
            <person name="Ferrer M."/>
            <person name="Savchenko A."/>
            <person name="Yakunin A.F."/>
            <person name="Yakimov M.M."/>
            <person name="Golyshina O.V."/>
            <person name="Reinhardt R."/>
            <person name="Golyshin P.N."/>
        </authorList>
    </citation>
    <scope>NUCLEOTIDE SEQUENCE [LARGE SCALE GENOMIC DNA]</scope>
</reference>
<proteinExistence type="inferred from homology"/>
<evidence type="ECO:0000256" key="3">
    <source>
        <dbReference type="ARBA" id="ARBA00022519"/>
    </source>
</evidence>
<evidence type="ECO:0000256" key="1">
    <source>
        <dbReference type="ARBA" id="ARBA00022475"/>
    </source>
</evidence>
<evidence type="ECO:0000256" key="5">
    <source>
        <dbReference type="ARBA" id="ARBA00022723"/>
    </source>
</evidence>
<evidence type="ECO:0000256" key="10">
    <source>
        <dbReference type="HAMAP-Rule" id="MF_00575"/>
    </source>
</evidence>
<feature type="binding site" evidence="10">
    <location>
        <position position="194"/>
    </location>
    <ligand>
        <name>substrate</name>
    </ligand>
</feature>
<keyword evidence="1 10" id="KW-1003">Cell membrane</keyword>
<dbReference type="KEGG" id="oai:OLEAN_C20580"/>
<feature type="binding site" evidence="10">
    <location>
        <position position="40"/>
    </location>
    <ligand>
        <name>Mn(2+)</name>
        <dbReference type="ChEBI" id="CHEBI:29035"/>
        <label>1</label>
    </ligand>
</feature>
<evidence type="ECO:0000313" key="13">
    <source>
        <dbReference type="Proteomes" id="UP000032749"/>
    </source>
</evidence>
<dbReference type="GO" id="GO:0005737">
    <property type="term" value="C:cytoplasm"/>
    <property type="evidence" value="ECO:0007669"/>
    <property type="project" value="InterPro"/>
</dbReference>
<keyword evidence="3 10" id="KW-0997">Cell inner membrane</keyword>
<feature type="binding site" evidence="10">
    <location>
        <position position="40"/>
    </location>
    <ligand>
        <name>Mn(2+)</name>
        <dbReference type="ChEBI" id="CHEBI:29035"/>
        <label>2</label>
    </ligand>
</feature>
<dbReference type="GO" id="GO:0030145">
    <property type="term" value="F:manganese ion binding"/>
    <property type="evidence" value="ECO:0007669"/>
    <property type="project" value="UniProtKB-UniRule"/>
</dbReference>
<keyword evidence="8 10" id="KW-0472">Membrane</keyword>
<dbReference type="HOGENOM" id="CLU_074586_0_0_6"/>
<dbReference type="CDD" id="cd07398">
    <property type="entry name" value="MPP_YbbF-LpxH"/>
    <property type="match status" value="1"/>
</dbReference>
<comment type="catalytic activity">
    <reaction evidence="10">
        <text>UDP-2-N,3-O-bis[(3R)-3-hydroxytetradecanoyl]-alpha-D-glucosamine + H2O = 2-N,3-O-bis[(3R)-3-hydroxytetradecanoyl]-alpha-D-glucosaminyl 1-phosphate + UMP + 2 H(+)</text>
        <dbReference type="Rhea" id="RHEA:25213"/>
        <dbReference type="ChEBI" id="CHEBI:15377"/>
        <dbReference type="ChEBI" id="CHEBI:15378"/>
        <dbReference type="ChEBI" id="CHEBI:57865"/>
        <dbReference type="ChEBI" id="CHEBI:57957"/>
        <dbReference type="ChEBI" id="CHEBI:78847"/>
        <dbReference type="EC" id="3.6.1.54"/>
    </reaction>
</comment>
<gene>
    <name evidence="10 12" type="primary">lpxH</name>
    <name evidence="12" type="ORF">OLEAN_C20580</name>
</gene>
<organism evidence="12 13">
    <name type="scientific">Oleispira antarctica RB-8</name>
    <dbReference type="NCBI Taxonomy" id="698738"/>
    <lineage>
        <taxon>Bacteria</taxon>
        <taxon>Pseudomonadati</taxon>
        <taxon>Pseudomonadota</taxon>
        <taxon>Gammaproteobacteria</taxon>
        <taxon>Oceanospirillales</taxon>
        <taxon>Oceanospirillaceae</taxon>
        <taxon>Oleispira</taxon>
    </lineage>
</organism>
<feature type="binding site" evidence="10">
    <location>
        <position position="194"/>
    </location>
    <ligand>
        <name>Mn(2+)</name>
        <dbReference type="ChEBI" id="CHEBI:29035"/>
        <label>2</label>
    </ligand>
</feature>
<comment type="function">
    <text evidence="10">Hydrolyzes the pyrophosphate bond of UDP-2,3-diacylglucosamine to yield 2,3-diacylglucosamine 1-phosphate (lipid X) and UMP by catalyzing the attack of water at the alpha-P atom. Involved in the biosynthesis of lipid A, a phosphorylated glycolipid that anchors the lipopolysaccharide to the outer membrane of the cell.</text>
</comment>
<feature type="binding site" evidence="10">
    <location>
        <position position="78"/>
    </location>
    <ligand>
        <name>Mn(2+)</name>
        <dbReference type="ChEBI" id="CHEBI:29035"/>
        <label>2</label>
    </ligand>
</feature>
<feature type="binding site" evidence="10">
    <location>
        <position position="8"/>
    </location>
    <ligand>
        <name>Mn(2+)</name>
        <dbReference type="ChEBI" id="CHEBI:29035"/>
        <label>1</label>
    </ligand>
</feature>
<dbReference type="UniPathway" id="UPA00359">
    <property type="reaction ID" value="UER00480"/>
</dbReference>
<dbReference type="EMBL" id="FO203512">
    <property type="protein sequence ID" value="CCK76234.1"/>
    <property type="molecule type" value="Genomic_DNA"/>
</dbReference>
<feature type="binding site" evidence="10">
    <location>
        <position position="10"/>
    </location>
    <ligand>
        <name>Mn(2+)</name>
        <dbReference type="ChEBI" id="CHEBI:29035"/>
        <label>1</label>
    </ligand>
</feature>
<dbReference type="Proteomes" id="UP000032749">
    <property type="component" value="Chromosome"/>
</dbReference>
<keyword evidence="13" id="KW-1185">Reference proteome</keyword>
<name>R4YTZ6_OLEAN</name>
<dbReference type="PANTHER" id="PTHR34990:SF1">
    <property type="entry name" value="UDP-2,3-DIACYLGLUCOSAMINE HYDROLASE"/>
    <property type="match status" value="1"/>
</dbReference>
<accession>R4YTZ6</accession>